<reference evidence="10 11" key="2">
    <citation type="submission" date="2020-02" db="EMBL/GenBank/DDBJ databases">
        <title>The new genus of Enterobacteriales.</title>
        <authorList>
            <person name="Kim I.S."/>
        </authorList>
    </citation>
    <scope>NUCLEOTIDE SEQUENCE [LARGE SCALE GENOMIC DNA]</scope>
    <source>
        <strain evidence="10 11">SAP-6</strain>
    </source>
</reference>
<keyword evidence="4" id="KW-0328">Glycosyltransferase</keyword>
<dbReference type="SUPFAM" id="SSF53448">
    <property type="entry name" value="Nucleotide-diphospho-sugar transferases"/>
    <property type="match status" value="1"/>
</dbReference>
<evidence type="ECO:0000256" key="3">
    <source>
        <dbReference type="ARBA" id="ARBA00006351"/>
    </source>
</evidence>
<dbReference type="GO" id="GO:0046872">
    <property type="term" value="F:metal ion binding"/>
    <property type="evidence" value="ECO:0007669"/>
    <property type="project" value="UniProtKB-KW"/>
</dbReference>
<keyword evidence="7" id="KW-0460">Magnesium</keyword>
<evidence type="ECO:0000256" key="8">
    <source>
        <dbReference type="ARBA" id="ARBA00022985"/>
    </source>
</evidence>
<dbReference type="InterPro" id="IPR013645">
    <property type="entry name" value="Glyco_transf_8N"/>
</dbReference>
<keyword evidence="8" id="KW-0448">Lipopolysaccharide biosynthesis</keyword>
<sequence length="335" mass="38516">MDSKVVTNMIEHQVKLIDTLSAAPQPVCHIAFGVDNQYARGMGVTLFSLLDNNPGSLFHIHIFSNGLADSVKKKLLILVAGRSIAITLYKYQSGCFDDMPCIGRYAKTIYYRIFIPLILKDTVSRVIYLDADILCIGSIKPLIDLSFDNYTLCAVNDNKRARSTLCPELSLTSGNYFNSGFLYINIPLWLERKTTARLLKLLSAKGDYFRFPDQDALNLVLEQEVLLLPKKYNYIYDIIANKVSHRPKIPADTVLIHYTGKCKPWHLWGSGPLADLYNTYHRRTPWQSEPLDSPVKHKEMKRYAYALWFQKRYPDSLMWLIKYIKNKYFHVGTAK</sequence>
<dbReference type="PANTHER" id="PTHR13778">
    <property type="entry name" value="GLYCOSYLTRANSFERASE 8 DOMAIN-CONTAINING PROTEIN"/>
    <property type="match status" value="1"/>
</dbReference>
<evidence type="ECO:0000256" key="5">
    <source>
        <dbReference type="ARBA" id="ARBA00022679"/>
    </source>
</evidence>
<organism evidence="10 11">
    <name type="scientific">Acerihabitans arboris</name>
    <dbReference type="NCBI Taxonomy" id="2691583"/>
    <lineage>
        <taxon>Bacteria</taxon>
        <taxon>Pseudomonadati</taxon>
        <taxon>Pseudomonadota</taxon>
        <taxon>Gammaproteobacteria</taxon>
        <taxon>Enterobacterales</taxon>
        <taxon>Pectobacteriaceae</taxon>
        <taxon>Acerihabitans</taxon>
    </lineage>
</organism>
<dbReference type="Gene3D" id="3.90.550.10">
    <property type="entry name" value="Spore Coat Polysaccharide Biosynthesis Protein SpsA, Chain A"/>
    <property type="match status" value="1"/>
</dbReference>
<gene>
    <name evidence="10" type="ORF">GRH90_18805</name>
</gene>
<evidence type="ECO:0000256" key="1">
    <source>
        <dbReference type="ARBA" id="ARBA00001946"/>
    </source>
</evidence>
<dbReference type="GO" id="GO:0008918">
    <property type="term" value="F:lipopolysaccharide 3-alpha-galactosyltransferase activity"/>
    <property type="evidence" value="ECO:0007669"/>
    <property type="project" value="InterPro"/>
</dbReference>
<evidence type="ECO:0000256" key="7">
    <source>
        <dbReference type="ARBA" id="ARBA00022842"/>
    </source>
</evidence>
<protein>
    <submittedName>
        <fullName evidence="10">Sugar glycosyltransferase</fullName>
    </submittedName>
</protein>
<evidence type="ECO:0000256" key="6">
    <source>
        <dbReference type="ARBA" id="ARBA00022723"/>
    </source>
</evidence>
<evidence type="ECO:0000313" key="10">
    <source>
        <dbReference type="EMBL" id="NDL64789.1"/>
    </source>
</evidence>
<name>A0A845SLB7_9GAMM</name>
<comment type="caution">
    <text evidence="10">The sequence shown here is derived from an EMBL/GenBank/DDBJ whole genome shotgun (WGS) entry which is preliminary data.</text>
</comment>
<proteinExistence type="inferred from homology"/>
<dbReference type="PANTHER" id="PTHR13778:SF47">
    <property type="entry name" value="LIPOPOLYSACCHARIDE 1,3-GALACTOSYLTRANSFERASE"/>
    <property type="match status" value="1"/>
</dbReference>
<dbReference type="InterPro" id="IPR050748">
    <property type="entry name" value="Glycosyltrans_8_dom-fam"/>
</dbReference>
<accession>A0A845SLB7</accession>
<evidence type="ECO:0000259" key="9">
    <source>
        <dbReference type="Pfam" id="PF08437"/>
    </source>
</evidence>
<evidence type="ECO:0000256" key="4">
    <source>
        <dbReference type="ARBA" id="ARBA00022676"/>
    </source>
</evidence>
<dbReference type="Pfam" id="PF01501">
    <property type="entry name" value="Glyco_transf_8"/>
    <property type="match status" value="1"/>
</dbReference>
<dbReference type="InterPro" id="IPR029044">
    <property type="entry name" value="Nucleotide-diphossugar_trans"/>
</dbReference>
<dbReference type="InterPro" id="IPR002495">
    <property type="entry name" value="Glyco_trans_8"/>
</dbReference>
<comment type="cofactor">
    <cofactor evidence="1">
        <name>Mg(2+)</name>
        <dbReference type="ChEBI" id="CHEBI:18420"/>
    </cofactor>
</comment>
<dbReference type="EMBL" id="WUBS01000014">
    <property type="protein sequence ID" value="NDL64789.1"/>
    <property type="molecule type" value="Genomic_DNA"/>
</dbReference>
<reference evidence="10 11" key="1">
    <citation type="submission" date="2019-12" db="EMBL/GenBank/DDBJ databases">
        <authorList>
            <person name="Lee S.D."/>
        </authorList>
    </citation>
    <scope>NUCLEOTIDE SEQUENCE [LARGE SCALE GENOMIC DNA]</scope>
    <source>
        <strain evidence="10 11">SAP-6</strain>
    </source>
</reference>
<feature type="domain" description="Glycosyl transferase family 8 C-terminal" evidence="9">
    <location>
        <begin position="272"/>
        <end position="327"/>
    </location>
</feature>
<dbReference type="AlphaFoldDB" id="A0A845SLB7"/>
<dbReference type="CDD" id="cd04194">
    <property type="entry name" value="GT8_A4GalT_like"/>
    <property type="match status" value="1"/>
</dbReference>
<comment type="similarity">
    <text evidence="3">Belongs to the glycosyltransferase 8 family.</text>
</comment>
<evidence type="ECO:0000313" key="11">
    <source>
        <dbReference type="Proteomes" id="UP000461443"/>
    </source>
</evidence>
<comment type="pathway">
    <text evidence="2">Bacterial outer membrane biogenesis; LPS core biosynthesis.</text>
</comment>
<dbReference type="Proteomes" id="UP000461443">
    <property type="component" value="Unassembled WGS sequence"/>
</dbReference>
<evidence type="ECO:0000256" key="2">
    <source>
        <dbReference type="ARBA" id="ARBA00004713"/>
    </source>
</evidence>
<dbReference type="RefSeq" id="WP_162367498.1">
    <property type="nucleotide sequence ID" value="NZ_WUBS01000014.1"/>
</dbReference>
<keyword evidence="11" id="KW-1185">Reference proteome</keyword>
<keyword evidence="5 10" id="KW-0808">Transferase</keyword>
<keyword evidence="6" id="KW-0479">Metal-binding</keyword>
<dbReference type="Pfam" id="PF08437">
    <property type="entry name" value="Glyco_transf_8C"/>
    <property type="match status" value="1"/>
</dbReference>